<dbReference type="InterPro" id="IPR016032">
    <property type="entry name" value="Sig_transdc_resp-reg_C-effctor"/>
</dbReference>
<dbReference type="GO" id="GO:0043531">
    <property type="term" value="F:ADP binding"/>
    <property type="evidence" value="ECO:0007669"/>
    <property type="project" value="InterPro"/>
</dbReference>
<dbReference type="RefSeq" id="WP_184866343.1">
    <property type="nucleotide sequence ID" value="NZ_BAAAWY010000005.1"/>
</dbReference>
<evidence type="ECO:0000256" key="5">
    <source>
        <dbReference type="PROSITE-ProRule" id="PRU01091"/>
    </source>
</evidence>
<evidence type="ECO:0000256" key="1">
    <source>
        <dbReference type="ARBA" id="ARBA00005820"/>
    </source>
</evidence>
<sequence length="1059" mass="113913">MELRLLGPVQARIGTTIVDLGPRQRRLVLAVLAMEVNRLVPVDRLVELVWPVRPPRTASHAVRVSVSSIRALLSEAEAELTVVTRGSGYQLRADPMLIDVHRFQALVTRSRDAADDLSRLALLDEALALWRGPALVDTADPEVIDQLVGGVTETRLVAQEDRFDALLRLGRHQEALGELTTLVDQQPTRERLVGQLMLALHRGGQSSRALAVSRRTRALLAEELGIDPGEELGRLELSILRNDQTLTITSPPPPVATTVPALLPPAIGGFTGREAQFAALDAAGAVKVVVGTAGVGKTALAVQWGHRVRTRFPDGQLYVNLNGYSVGPPVQPLHALSQFLRAIGVPPDQVPVDLAEATGLYRSLLADRKVLVLLDNAVSAEQVRPLLPAGSGCQVVVTSRDRLDGLVALDGAQRLGLDVLSPDEAISLLRRMIGGSRIDADPEAAAVLAGTCAHLPLALRITAAQLASHPWRPIADHVAALGQDNLLASLRIDGDEQSAVRSAFDLSYSGLKPEAQELFRRLGLVPGPDVSAESAAALIEESTPRETARLLDELAAAHLVDQPEPGRYTCHDLLRHYARERSYEQDSPEERESALCRLLDDYLRHARAAVGVLYPHMLQLVPPTKDLFDDLASALAWLDAERAGLVAAIHHAARSGLRERAWLLADAIRGYLYQRGEITDWFAVARLALAVSTEDPRAEAAALFSLGTANYAVNQYAEATELWTAALKQFRETGWLYGQACVLNNLGLVSESTGELTQGTAYYEQALRVGLRLGNRHTEEMTLVNLGVLCQQRGELDRCIDFCRRALTVQREINPRAEGTVLTFLGGALYQRGDLDEALASCTAGLACSQELGARIDEAQSQGYLGLIQHAAGRAEEALAAARTAVEIAGDLASVRTEAYALTVLGAITGGTGECERAVTLARAIGARYDECHALITMAANLLTGGSPAQATDFAQHALSIARDAGFRVLEGQALSVLADIALLGRQSPRAVDLATEALSVQRQCGERLGVARTLCILGIALGETVGSDAALPHWREARDLYARCHAPEPERLTTLLCT</sequence>
<keyword evidence="2" id="KW-0805">Transcription regulation</keyword>
<dbReference type="Pfam" id="PF00486">
    <property type="entry name" value="Trans_reg_C"/>
    <property type="match status" value="1"/>
</dbReference>
<name>A0A7W9NIC2_9PSEU</name>
<reference evidence="7 8" key="1">
    <citation type="submission" date="2020-08" db="EMBL/GenBank/DDBJ databases">
        <title>Sequencing the genomes of 1000 actinobacteria strains.</title>
        <authorList>
            <person name="Klenk H.-P."/>
        </authorList>
    </citation>
    <scope>NUCLEOTIDE SEQUENCE [LARGE SCALE GENOMIC DNA]</scope>
    <source>
        <strain evidence="7 8">DSM 43851</strain>
    </source>
</reference>
<dbReference type="Gene3D" id="1.10.10.10">
    <property type="entry name" value="Winged helix-like DNA-binding domain superfamily/Winged helix DNA-binding domain"/>
    <property type="match status" value="2"/>
</dbReference>
<dbReference type="InterPro" id="IPR005158">
    <property type="entry name" value="BTAD"/>
</dbReference>
<dbReference type="SMART" id="SM01043">
    <property type="entry name" value="BTAD"/>
    <property type="match status" value="1"/>
</dbReference>
<keyword evidence="8" id="KW-1185">Reference proteome</keyword>
<dbReference type="GO" id="GO:0006355">
    <property type="term" value="P:regulation of DNA-templated transcription"/>
    <property type="evidence" value="ECO:0007669"/>
    <property type="project" value="InterPro"/>
</dbReference>
<organism evidence="7 8">
    <name type="scientific">Kutzneria kofuensis</name>
    <dbReference type="NCBI Taxonomy" id="103725"/>
    <lineage>
        <taxon>Bacteria</taxon>
        <taxon>Bacillati</taxon>
        <taxon>Actinomycetota</taxon>
        <taxon>Actinomycetes</taxon>
        <taxon>Pseudonocardiales</taxon>
        <taxon>Pseudonocardiaceae</taxon>
        <taxon>Kutzneria</taxon>
    </lineage>
</organism>
<dbReference type="GO" id="GO:0003677">
    <property type="term" value="F:DNA binding"/>
    <property type="evidence" value="ECO:0007669"/>
    <property type="project" value="UniProtKB-UniRule"/>
</dbReference>
<comment type="similarity">
    <text evidence="1">Belongs to the AfsR/DnrI/RedD regulatory family.</text>
</comment>
<dbReference type="SMART" id="SM00028">
    <property type="entry name" value="TPR"/>
    <property type="match status" value="7"/>
</dbReference>
<dbReference type="InterPro" id="IPR019734">
    <property type="entry name" value="TPR_rpt"/>
</dbReference>
<evidence type="ECO:0000313" key="8">
    <source>
        <dbReference type="Proteomes" id="UP000585638"/>
    </source>
</evidence>
<dbReference type="GO" id="GO:0000160">
    <property type="term" value="P:phosphorelay signal transduction system"/>
    <property type="evidence" value="ECO:0007669"/>
    <property type="project" value="InterPro"/>
</dbReference>
<dbReference type="Pfam" id="PF00931">
    <property type="entry name" value="NB-ARC"/>
    <property type="match status" value="1"/>
</dbReference>
<dbReference type="PANTHER" id="PTHR35807">
    <property type="entry name" value="TRANSCRIPTIONAL REGULATOR REDD-RELATED"/>
    <property type="match status" value="1"/>
</dbReference>
<evidence type="ECO:0000259" key="6">
    <source>
        <dbReference type="PROSITE" id="PS51755"/>
    </source>
</evidence>
<dbReference type="InterPro" id="IPR001867">
    <property type="entry name" value="OmpR/PhoB-type_DNA-bd"/>
</dbReference>
<dbReference type="InterPro" id="IPR036388">
    <property type="entry name" value="WH-like_DNA-bd_sf"/>
</dbReference>
<dbReference type="Gene3D" id="3.40.50.300">
    <property type="entry name" value="P-loop containing nucleotide triphosphate hydrolases"/>
    <property type="match status" value="1"/>
</dbReference>
<dbReference type="InterPro" id="IPR002182">
    <property type="entry name" value="NB-ARC"/>
</dbReference>
<dbReference type="AlphaFoldDB" id="A0A7W9NIC2"/>
<keyword evidence="4" id="KW-0804">Transcription</keyword>
<dbReference type="PANTHER" id="PTHR35807:SF1">
    <property type="entry name" value="TRANSCRIPTIONAL REGULATOR REDD"/>
    <property type="match status" value="1"/>
</dbReference>
<feature type="domain" description="OmpR/PhoB-type" evidence="6">
    <location>
        <begin position="1"/>
        <end position="93"/>
    </location>
</feature>
<dbReference type="PROSITE" id="PS51755">
    <property type="entry name" value="OMPR_PHOB"/>
    <property type="match status" value="1"/>
</dbReference>
<dbReference type="Pfam" id="PF17874">
    <property type="entry name" value="TPR_MalT"/>
    <property type="match status" value="1"/>
</dbReference>
<proteinExistence type="inferred from homology"/>
<evidence type="ECO:0000313" key="7">
    <source>
        <dbReference type="EMBL" id="MBB5894412.1"/>
    </source>
</evidence>
<dbReference type="Pfam" id="PF03704">
    <property type="entry name" value="BTAD"/>
    <property type="match status" value="1"/>
</dbReference>
<dbReference type="Gene3D" id="1.25.40.10">
    <property type="entry name" value="Tetratricopeptide repeat domain"/>
    <property type="match status" value="3"/>
</dbReference>
<dbReference type="CDD" id="cd15831">
    <property type="entry name" value="BTAD"/>
    <property type="match status" value="1"/>
</dbReference>
<dbReference type="SUPFAM" id="SSF48452">
    <property type="entry name" value="TPR-like"/>
    <property type="match status" value="3"/>
</dbReference>
<evidence type="ECO:0000256" key="3">
    <source>
        <dbReference type="ARBA" id="ARBA00023125"/>
    </source>
</evidence>
<dbReference type="PRINTS" id="PR00364">
    <property type="entry name" value="DISEASERSIST"/>
</dbReference>
<dbReference type="SMART" id="SM00862">
    <property type="entry name" value="Trans_reg_C"/>
    <property type="match status" value="1"/>
</dbReference>
<dbReference type="Proteomes" id="UP000585638">
    <property type="component" value="Unassembled WGS sequence"/>
</dbReference>
<dbReference type="EMBL" id="JACHIR010000001">
    <property type="protein sequence ID" value="MBB5894412.1"/>
    <property type="molecule type" value="Genomic_DNA"/>
</dbReference>
<evidence type="ECO:0000256" key="4">
    <source>
        <dbReference type="ARBA" id="ARBA00023163"/>
    </source>
</evidence>
<dbReference type="InterPro" id="IPR027417">
    <property type="entry name" value="P-loop_NTPase"/>
</dbReference>
<comment type="caution">
    <text evidence="7">The sequence shown here is derived from an EMBL/GenBank/DDBJ whole genome shotgun (WGS) entry which is preliminary data.</text>
</comment>
<protein>
    <submittedName>
        <fullName evidence="7">DNA-binding SARP family transcriptional activator/tetratricopeptide (TPR) repeat protein</fullName>
    </submittedName>
</protein>
<dbReference type="InterPro" id="IPR041617">
    <property type="entry name" value="TPR_MalT"/>
</dbReference>
<dbReference type="SUPFAM" id="SSF46894">
    <property type="entry name" value="C-terminal effector domain of the bipartite response regulators"/>
    <property type="match status" value="1"/>
</dbReference>
<dbReference type="InterPro" id="IPR011990">
    <property type="entry name" value="TPR-like_helical_dom_sf"/>
</dbReference>
<accession>A0A7W9NIC2</accession>
<dbReference type="SUPFAM" id="SSF52540">
    <property type="entry name" value="P-loop containing nucleoside triphosphate hydrolases"/>
    <property type="match status" value="1"/>
</dbReference>
<feature type="DNA-binding region" description="OmpR/PhoB-type" evidence="5">
    <location>
        <begin position="1"/>
        <end position="93"/>
    </location>
</feature>
<gene>
    <name evidence="7" type="ORF">BJ998_005608</name>
</gene>
<keyword evidence="3 5" id="KW-0238">DNA-binding</keyword>
<evidence type="ECO:0000256" key="2">
    <source>
        <dbReference type="ARBA" id="ARBA00023015"/>
    </source>
</evidence>
<dbReference type="InterPro" id="IPR051677">
    <property type="entry name" value="AfsR-DnrI-RedD_regulator"/>
</dbReference>